<comment type="caution">
    <text evidence="1">The sequence shown here is derived from an EMBL/GenBank/DDBJ whole genome shotgun (WGS) entry which is preliminary data.</text>
</comment>
<gene>
    <name evidence="1" type="ORF">DPX16_21087</name>
</gene>
<keyword evidence="2" id="KW-1185">Reference proteome</keyword>
<dbReference type="EMBL" id="RJVU01002418">
    <property type="protein sequence ID" value="ROL55083.1"/>
    <property type="molecule type" value="Genomic_DNA"/>
</dbReference>
<reference evidence="1 2" key="1">
    <citation type="submission" date="2018-10" db="EMBL/GenBank/DDBJ databases">
        <title>Genome assembly for a Yunnan-Guizhou Plateau 3E fish, Anabarilius grahami (Regan), and its evolutionary and genetic applications.</title>
        <authorList>
            <person name="Jiang W."/>
        </authorList>
    </citation>
    <scope>NUCLEOTIDE SEQUENCE [LARGE SCALE GENOMIC DNA]</scope>
    <source>
        <strain evidence="1">AG-KIZ</strain>
        <tissue evidence="1">Muscle</tissue>
    </source>
</reference>
<dbReference type="Proteomes" id="UP000281406">
    <property type="component" value="Unassembled WGS sequence"/>
</dbReference>
<evidence type="ECO:0000313" key="1">
    <source>
        <dbReference type="EMBL" id="ROL55083.1"/>
    </source>
</evidence>
<protein>
    <submittedName>
        <fullName evidence="1">Uncharacterized protein</fullName>
    </submittedName>
</protein>
<organism evidence="1 2">
    <name type="scientific">Anabarilius grahami</name>
    <name type="common">Kanglang fish</name>
    <name type="synonym">Barilius grahami</name>
    <dbReference type="NCBI Taxonomy" id="495550"/>
    <lineage>
        <taxon>Eukaryota</taxon>
        <taxon>Metazoa</taxon>
        <taxon>Chordata</taxon>
        <taxon>Craniata</taxon>
        <taxon>Vertebrata</taxon>
        <taxon>Euteleostomi</taxon>
        <taxon>Actinopterygii</taxon>
        <taxon>Neopterygii</taxon>
        <taxon>Teleostei</taxon>
        <taxon>Ostariophysi</taxon>
        <taxon>Cypriniformes</taxon>
        <taxon>Xenocyprididae</taxon>
        <taxon>Xenocypridinae</taxon>
        <taxon>Xenocypridinae incertae sedis</taxon>
        <taxon>Anabarilius</taxon>
    </lineage>
</organism>
<sequence>MAVAIWCVWAAHTPPISPESAGGLSELSVSSDAFVSVVGTVPELSVFPDSSVEAISELFVSPDGSIMATEAVFELSVSSDINVCPVANTEIACELPVKLEETIEISPELSASPIMVKETFEFPVCLFLASETITTLPVPSFVVQPISQDPLWRSSALSTPLWLSSSPPWRSSAPTTLLWWSSAPPWSSSAAPTTLLWWSSAPPWRSPAPTTLLWWSCAPP</sequence>
<proteinExistence type="predicted"/>
<dbReference type="AlphaFoldDB" id="A0A3N0Z9N4"/>
<evidence type="ECO:0000313" key="2">
    <source>
        <dbReference type="Proteomes" id="UP000281406"/>
    </source>
</evidence>
<name>A0A3N0Z9N4_ANAGA</name>
<accession>A0A3N0Z9N4</accession>